<evidence type="ECO:0000313" key="3">
    <source>
        <dbReference type="Proteomes" id="UP000245523"/>
    </source>
</evidence>
<organism evidence="2 3">
    <name type="scientific">Hallerella porci</name>
    <dbReference type="NCBI Taxonomy" id="1945871"/>
    <lineage>
        <taxon>Bacteria</taxon>
        <taxon>Pseudomonadati</taxon>
        <taxon>Fibrobacterota</taxon>
        <taxon>Fibrobacteria</taxon>
        <taxon>Fibrobacterales</taxon>
        <taxon>Fibrobacteraceae</taxon>
        <taxon>Hallerella</taxon>
    </lineage>
</organism>
<keyword evidence="3" id="KW-1185">Reference proteome</keyword>
<protein>
    <submittedName>
        <fullName evidence="2">Glycosyltransferase involved in cell wall biosynthesis</fullName>
    </submittedName>
</protein>
<name>A0ABX5LQZ1_9BACT</name>
<evidence type="ECO:0000259" key="1">
    <source>
        <dbReference type="Pfam" id="PF00535"/>
    </source>
</evidence>
<dbReference type="CDD" id="cd04179">
    <property type="entry name" value="DPM_DPG-synthase_like"/>
    <property type="match status" value="1"/>
</dbReference>
<sequence length="267" mass="30608">MEFKPCAIVPVYHHANTVWSVVKNLKEQNLPVFIVDDGNSPEDLQVLNKVAESFPDVTVISHSSNLGKGAAVRTAMREAHKEGFTHALQIDADGQHHPAAIPFFLKESRRHFKSLIAGFPQYNASVPKSREQGRKITNFWVKIETLSRRVPDAMCGFRIYPILQTMPILENLRSLRMGFDIEILVRLSWAGVSMFSYPVKVNYPEHGISNFRMLHDNIDISWLHTRLCCGMLLRLPKLLVAKKRAAEFRKSRQQKMGEHKWKNTGHR</sequence>
<evidence type="ECO:0000313" key="2">
    <source>
        <dbReference type="EMBL" id="PWL03683.1"/>
    </source>
</evidence>
<dbReference type="Gene3D" id="3.90.550.10">
    <property type="entry name" value="Spore Coat Polysaccharide Biosynthesis Protein SpsA, Chain A"/>
    <property type="match status" value="1"/>
</dbReference>
<dbReference type="Proteomes" id="UP000245523">
    <property type="component" value="Unassembled WGS sequence"/>
</dbReference>
<dbReference type="RefSeq" id="WP_106197886.1">
    <property type="nucleotide sequence ID" value="NZ_JAXEIU010000059.1"/>
</dbReference>
<dbReference type="PANTHER" id="PTHR10859">
    <property type="entry name" value="GLYCOSYL TRANSFERASE"/>
    <property type="match status" value="1"/>
</dbReference>
<dbReference type="PANTHER" id="PTHR10859:SF91">
    <property type="entry name" value="DOLICHYL-PHOSPHATE BETA-GLUCOSYLTRANSFERASE"/>
    <property type="match status" value="1"/>
</dbReference>
<dbReference type="EMBL" id="QGHD01000004">
    <property type="protein sequence ID" value="PWL03683.1"/>
    <property type="molecule type" value="Genomic_DNA"/>
</dbReference>
<feature type="domain" description="Glycosyltransferase 2-like" evidence="1">
    <location>
        <begin position="7"/>
        <end position="136"/>
    </location>
</feature>
<dbReference type="InterPro" id="IPR029044">
    <property type="entry name" value="Nucleotide-diphossugar_trans"/>
</dbReference>
<dbReference type="SUPFAM" id="SSF53448">
    <property type="entry name" value="Nucleotide-diphospho-sugar transferases"/>
    <property type="match status" value="1"/>
</dbReference>
<accession>A0ABX5LQZ1</accession>
<comment type="caution">
    <text evidence="2">The sequence shown here is derived from an EMBL/GenBank/DDBJ whole genome shotgun (WGS) entry which is preliminary data.</text>
</comment>
<reference evidence="2 3" key="1">
    <citation type="submission" date="2018-05" db="EMBL/GenBank/DDBJ databases">
        <title>Animal gut microbial communities from fecal samples from Wisconsin, USA.</title>
        <authorList>
            <person name="Neumann A."/>
        </authorList>
    </citation>
    <scope>NUCLEOTIDE SEQUENCE [LARGE SCALE GENOMIC DNA]</scope>
    <source>
        <strain evidence="2 3">UWS4</strain>
    </source>
</reference>
<dbReference type="InterPro" id="IPR001173">
    <property type="entry name" value="Glyco_trans_2-like"/>
</dbReference>
<dbReference type="Pfam" id="PF00535">
    <property type="entry name" value="Glycos_transf_2"/>
    <property type="match status" value="1"/>
</dbReference>
<proteinExistence type="predicted"/>
<gene>
    <name evidence="2" type="ORF">B0H50_104107</name>
</gene>